<dbReference type="EMBL" id="CP030073">
    <property type="protein sequence ID" value="AWW40996.1"/>
    <property type="molecule type" value="Genomic_DNA"/>
</dbReference>
<reference evidence="1 2" key="1">
    <citation type="journal article" date="2019" name="Int. J. Syst. Evol. Microbiol.">
        <title>Streptomyces cadmiisoli sp. nov., a novel actinomycete isolated from cadmium-contaminated soil.</title>
        <authorList>
            <person name="Li K."/>
            <person name="Tang X."/>
            <person name="Zhao J."/>
            <person name="Guo Y."/>
            <person name="Tang Y."/>
            <person name="Gao J."/>
        </authorList>
    </citation>
    <scope>NUCLEOTIDE SEQUENCE [LARGE SCALE GENOMIC DNA]</scope>
    <source>
        <strain evidence="1 2">ZFG47</strain>
    </source>
</reference>
<name>A0A2Z4J7K3_9ACTN</name>
<dbReference type="RefSeq" id="WP_112440420.1">
    <property type="nucleotide sequence ID" value="NZ_CP030073.1"/>
</dbReference>
<dbReference type="AlphaFoldDB" id="A0A2Z4J7K3"/>
<protein>
    <recommendedName>
        <fullName evidence="3">DUF3558 domain-containing protein</fullName>
    </recommendedName>
</protein>
<evidence type="ECO:0000313" key="1">
    <source>
        <dbReference type="EMBL" id="AWW40996.1"/>
    </source>
</evidence>
<organism evidence="1 2">
    <name type="scientific">Streptomyces cadmiisoli</name>
    <dbReference type="NCBI Taxonomy" id="2184053"/>
    <lineage>
        <taxon>Bacteria</taxon>
        <taxon>Bacillati</taxon>
        <taxon>Actinomycetota</taxon>
        <taxon>Actinomycetes</taxon>
        <taxon>Kitasatosporales</taxon>
        <taxon>Streptomycetaceae</taxon>
        <taxon>Streptomyces</taxon>
        <taxon>Streptomyces aurantiacus group</taxon>
    </lineage>
</organism>
<dbReference type="Proteomes" id="UP000249616">
    <property type="component" value="Chromosome"/>
</dbReference>
<accession>A0A2Z4J7K3</accession>
<dbReference type="KEGG" id="scad:DN051_33545"/>
<proteinExistence type="predicted"/>
<keyword evidence="2" id="KW-1185">Reference proteome</keyword>
<gene>
    <name evidence="1" type="ORF">DN051_33545</name>
</gene>
<evidence type="ECO:0008006" key="3">
    <source>
        <dbReference type="Google" id="ProtNLM"/>
    </source>
</evidence>
<sequence length="339" mass="36580">MRRWITWSVTAALVLGVAGWIAEPYVRDWVLVRGACDGALPGDAVRQLARNGSHFTEAESVTHEKLGEYGCVVTFEGDDVDHEMLLRAEAYTRRDQQDREFLSTFREEGFAPQAALPEGLPGFVDGFGALQFVVPCPELGEDDDGRPRRMLVRTSFGRDALWGHPAVYETAVAVVNSASDRLGCGAEKLTAPEVDAGPQAPTDDPETVPLTGAGGTGCGWAARAGLPRPQQWRLADGTNDAAPTGRCELFSQGSAEDEDAGRVTLAAWYGDWSNRLTHDDNGRKRSLTATAKCAGEAANFALGADEIPGVGRAEQRALLKAFAEDQVRRRDCSDLRMTG</sequence>
<evidence type="ECO:0000313" key="2">
    <source>
        <dbReference type="Proteomes" id="UP000249616"/>
    </source>
</evidence>